<name>A0ABT4XUP0_9RHOB</name>
<reference evidence="4 5" key="1">
    <citation type="submission" date="2023-01" db="EMBL/GenBank/DDBJ databases">
        <title>Thalassococcus onchidii sp. nov., isolated from a marine invertebrate from the South China Sea.</title>
        <authorList>
            <person name="Xu S."/>
            <person name="Liu Z."/>
            <person name="Xu Y."/>
        </authorList>
    </citation>
    <scope>NUCLEOTIDE SEQUENCE [LARGE SCALE GENOMIC DNA]</scope>
    <source>
        <strain evidence="4 5">KCTC 32084</strain>
    </source>
</reference>
<keyword evidence="2" id="KW-0378">Hydrolase</keyword>
<keyword evidence="1" id="KW-0479">Metal-binding</keyword>
<organism evidence="4 5">
    <name type="scientific">Thalassococcus lentus</name>
    <dbReference type="NCBI Taxonomy" id="1210524"/>
    <lineage>
        <taxon>Bacteria</taxon>
        <taxon>Pseudomonadati</taxon>
        <taxon>Pseudomonadota</taxon>
        <taxon>Alphaproteobacteria</taxon>
        <taxon>Rhodobacterales</taxon>
        <taxon>Roseobacteraceae</taxon>
        <taxon>Thalassococcus</taxon>
    </lineage>
</organism>
<dbReference type="Proteomes" id="UP001210720">
    <property type="component" value="Unassembled WGS sequence"/>
</dbReference>
<protein>
    <submittedName>
        <fullName evidence="4">Sulfatase-like hydrolase/transferase</fullName>
    </submittedName>
</protein>
<dbReference type="InterPro" id="IPR000917">
    <property type="entry name" value="Sulfatase_N"/>
</dbReference>
<keyword evidence="5" id="KW-1185">Reference proteome</keyword>
<evidence type="ECO:0000256" key="1">
    <source>
        <dbReference type="ARBA" id="ARBA00022723"/>
    </source>
</evidence>
<dbReference type="EMBL" id="JAQIOY010000004">
    <property type="protein sequence ID" value="MDA7425670.1"/>
    <property type="molecule type" value="Genomic_DNA"/>
</dbReference>
<evidence type="ECO:0000313" key="5">
    <source>
        <dbReference type="Proteomes" id="UP001210720"/>
    </source>
</evidence>
<proteinExistence type="predicted"/>
<evidence type="ECO:0000259" key="3">
    <source>
        <dbReference type="Pfam" id="PF00884"/>
    </source>
</evidence>
<dbReference type="Pfam" id="PF00884">
    <property type="entry name" value="Sulfatase"/>
    <property type="match status" value="1"/>
</dbReference>
<dbReference type="PANTHER" id="PTHR45953:SF1">
    <property type="entry name" value="IDURONATE 2-SULFATASE"/>
    <property type="match status" value="1"/>
</dbReference>
<dbReference type="PANTHER" id="PTHR45953">
    <property type="entry name" value="IDURONATE 2-SULFATASE"/>
    <property type="match status" value="1"/>
</dbReference>
<gene>
    <name evidence="4" type="ORF">PFY00_13130</name>
</gene>
<evidence type="ECO:0000313" key="4">
    <source>
        <dbReference type="EMBL" id="MDA7425670.1"/>
    </source>
</evidence>
<dbReference type="InterPro" id="IPR017850">
    <property type="entry name" value="Alkaline_phosphatase_core_sf"/>
</dbReference>
<dbReference type="RefSeq" id="WP_271433028.1">
    <property type="nucleotide sequence ID" value="NZ_JAQIOY010000004.1"/>
</dbReference>
<dbReference type="SUPFAM" id="SSF53649">
    <property type="entry name" value="Alkaline phosphatase-like"/>
    <property type="match status" value="1"/>
</dbReference>
<feature type="domain" description="Sulfatase N-terminal" evidence="3">
    <location>
        <begin position="5"/>
        <end position="405"/>
    </location>
</feature>
<dbReference type="Gene3D" id="3.40.720.10">
    <property type="entry name" value="Alkaline Phosphatase, subunit A"/>
    <property type="match status" value="1"/>
</dbReference>
<sequence>MTRKPNFLYIMVDQQRADWLGCYGHPVVKTPNIDALAAQGTRFDEFHVATPVCMPNRASFMTGRMPSVHGLRYNGCTLPERANTFVDVLKADGYATATIGKSHLQPFTDMLAQHPDPGLNGPIAEAWKPEAGSYDREEPERYVEGDRYEFPTPYYGFDHVDMVTGHGDRAGGHYRQWFRNKHSDWKDLCDPANQLPHSYTCPQAYRTPIPEDSYPTAYIKESAREYLANTADKDQPFFAFVSFSDPHHPFNPPGKYWDMYDPDDFELPSRFEDHENPPPPLQEARQVFENGGGQKTPQTAFMAPDREVREAMALTAGMITMIDDAVGDIIQSLKDAGQFENTVIIFNADHGDYMGDFNMLLKGAWATRSINRVPMIWSDPMDRTEHATPALASTIDISATILERAELDPYFGMQGQSFLACVHGANHHRDSLLIEYNDGLTRMGFDKPARVRSVVTQDWQFSVYKDQDWGELYDLKKDPRQTRNLWADEAYRETKARLFETLSDHLIGQMDESPRSSRMA</sequence>
<comment type="caution">
    <text evidence="4">The sequence shown here is derived from an EMBL/GenBank/DDBJ whole genome shotgun (WGS) entry which is preliminary data.</text>
</comment>
<evidence type="ECO:0000256" key="2">
    <source>
        <dbReference type="ARBA" id="ARBA00022801"/>
    </source>
</evidence>
<accession>A0ABT4XUP0</accession>